<dbReference type="InterPro" id="IPR032859">
    <property type="entry name" value="KH_dom-like"/>
</dbReference>
<evidence type="ECO:0000256" key="3">
    <source>
        <dbReference type="ARBA" id="ARBA00022517"/>
    </source>
</evidence>
<evidence type="ECO:0000256" key="4">
    <source>
        <dbReference type="ARBA" id="ARBA00022737"/>
    </source>
</evidence>
<name>A0A212J4G2_9BACT</name>
<protein>
    <recommendedName>
        <fullName evidence="2 8">GTPase Der</fullName>
    </recommendedName>
    <alternativeName>
        <fullName evidence="7 8">GTP-binding protein EngA</fullName>
    </alternativeName>
</protein>
<gene>
    <name evidence="8 12" type="primary">der</name>
    <name evidence="12" type="ORF">KM92DES2_10517</name>
</gene>
<keyword evidence="6 8" id="KW-0342">GTP-binding</keyword>
<feature type="binding site" evidence="8">
    <location>
        <begin position="309"/>
        <end position="312"/>
    </location>
    <ligand>
        <name>GTP</name>
        <dbReference type="ChEBI" id="CHEBI:37565"/>
        <label>2</label>
    </ligand>
</feature>
<dbReference type="Gene3D" id="3.30.300.20">
    <property type="match status" value="1"/>
</dbReference>
<dbReference type="CDD" id="cd01895">
    <property type="entry name" value="EngA2"/>
    <property type="match status" value="1"/>
</dbReference>
<evidence type="ECO:0000256" key="8">
    <source>
        <dbReference type="HAMAP-Rule" id="MF_00195"/>
    </source>
</evidence>
<evidence type="ECO:0000256" key="7">
    <source>
        <dbReference type="ARBA" id="ARBA00032345"/>
    </source>
</evidence>
<dbReference type="RefSeq" id="WP_227117697.1">
    <property type="nucleotide sequence ID" value="NZ_CABUEN010000004.1"/>
</dbReference>
<dbReference type="NCBIfam" id="TIGR00231">
    <property type="entry name" value="small_GTP"/>
    <property type="match status" value="2"/>
</dbReference>
<feature type="binding site" evidence="8">
    <location>
        <begin position="197"/>
        <end position="204"/>
    </location>
    <ligand>
        <name>GTP</name>
        <dbReference type="ChEBI" id="CHEBI:37565"/>
        <label>2</label>
    </ligand>
</feature>
<dbReference type="InterPro" id="IPR006073">
    <property type="entry name" value="GTP-bd"/>
</dbReference>
<dbReference type="Pfam" id="PF14714">
    <property type="entry name" value="KH_dom-like"/>
    <property type="match status" value="1"/>
</dbReference>
<comment type="subunit">
    <text evidence="8">Associates with the 50S ribosomal subunit.</text>
</comment>
<dbReference type="EMBL" id="FLUP01000001">
    <property type="protein sequence ID" value="SBV94342.1"/>
    <property type="molecule type" value="Genomic_DNA"/>
</dbReference>
<dbReference type="InterPro" id="IPR031166">
    <property type="entry name" value="G_ENGA"/>
</dbReference>
<keyword evidence="5 8" id="KW-0547">Nucleotide-binding</keyword>
<keyword evidence="3 8" id="KW-0690">Ribosome biogenesis</keyword>
<dbReference type="Pfam" id="PF01926">
    <property type="entry name" value="MMR_HSR1"/>
    <property type="match status" value="2"/>
</dbReference>
<evidence type="ECO:0000313" key="12">
    <source>
        <dbReference type="EMBL" id="SBV94342.1"/>
    </source>
</evidence>
<dbReference type="FunFam" id="3.30.300.20:FF:000004">
    <property type="entry name" value="GTPase Der"/>
    <property type="match status" value="1"/>
</dbReference>
<feature type="binding site" evidence="8">
    <location>
        <begin position="244"/>
        <end position="248"/>
    </location>
    <ligand>
        <name>GTP</name>
        <dbReference type="ChEBI" id="CHEBI:37565"/>
        <label>2</label>
    </ligand>
</feature>
<dbReference type="FunFam" id="3.40.50.300:FF:000494">
    <property type="entry name" value="tRNA modification GTPase MnmE"/>
    <property type="match status" value="1"/>
</dbReference>
<evidence type="ECO:0000256" key="5">
    <source>
        <dbReference type="ARBA" id="ARBA00022741"/>
    </source>
</evidence>
<evidence type="ECO:0000259" key="11">
    <source>
        <dbReference type="PROSITE" id="PS51712"/>
    </source>
</evidence>
<dbReference type="InterPro" id="IPR016484">
    <property type="entry name" value="GTPase_Der"/>
</dbReference>
<comment type="function">
    <text evidence="8 10">GTPase that plays an essential role in the late steps of ribosome biogenesis.</text>
</comment>
<feature type="domain" description="EngA-type G" evidence="11">
    <location>
        <begin position="191"/>
        <end position="364"/>
    </location>
</feature>
<dbReference type="InterPro" id="IPR015946">
    <property type="entry name" value="KH_dom-like_a/b"/>
</dbReference>
<dbReference type="GO" id="GO:0005525">
    <property type="term" value="F:GTP binding"/>
    <property type="evidence" value="ECO:0007669"/>
    <property type="project" value="UniProtKB-UniRule"/>
</dbReference>
<feature type="binding site" evidence="8">
    <location>
        <begin position="12"/>
        <end position="19"/>
    </location>
    <ligand>
        <name>GTP</name>
        <dbReference type="ChEBI" id="CHEBI:37565"/>
        <label>1</label>
    </ligand>
</feature>
<evidence type="ECO:0000256" key="9">
    <source>
        <dbReference type="PROSITE-ProRule" id="PRU01049"/>
    </source>
</evidence>
<sequence>MADTLPRVILVGRPNVGKSTLFNRLIRSNRAITHDRPGVTRDRMDGVVRRKDTPVFGIVDTGGITLDAHSAVVEGPEGIRGFERDILAQTEAALVDAAAVAFVVDSRDGLLPLDEHLAAHVRRKGLPTLCVVNKVDGVEREDELMAEFHVLGFPLLAVSAEHGHNITALVEELVALLPEETSTEPPAPPTLKLAMLGRPNAGKSSLINAISRSDRMIVSDVAGTTRDSVDVRFASGGRDYVFVDTAGVRRRTKISDSLEKYSVNSAIKSSTKADVTLLTLDAAEGVSQQDKRLMDMLNTRKTPFMVLINKCDLAPRDSLDRLKKNVAEMLAFCPHVPILNVSALKGTGLKKILPLATQIHEECSVRISTGKLNRAMEEVLDKHQPPVVKRVRAKFFYLTQAETAPPTFVCFVSDATRVPESYTRYLERALRKIFGITHAPMRLHLRSSHKKKSEK</sequence>
<keyword evidence="4 10" id="KW-0677">Repeat</keyword>
<feature type="binding site" evidence="8">
    <location>
        <begin position="60"/>
        <end position="64"/>
    </location>
    <ligand>
        <name>GTP</name>
        <dbReference type="ChEBI" id="CHEBI:37565"/>
        <label>1</label>
    </ligand>
</feature>
<dbReference type="NCBIfam" id="TIGR03594">
    <property type="entry name" value="GTPase_EngA"/>
    <property type="match status" value="1"/>
</dbReference>
<proteinExistence type="inferred from homology"/>
<dbReference type="CDD" id="cd01894">
    <property type="entry name" value="EngA1"/>
    <property type="match status" value="1"/>
</dbReference>
<feature type="binding site" evidence="8">
    <location>
        <begin position="133"/>
        <end position="136"/>
    </location>
    <ligand>
        <name>GTP</name>
        <dbReference type="ChEBI" id="CHEBI:37565"/>
        <label>1</label>
    </ligand>
</feature>
<dbReference type="SUPFAM" id="SSF52540">
    <property type="entry name" value="P-loop containing nucleoside triphosphate hydrolases"/>
    <property type="match status" value="2"/>
</dbReference>
<evidence type="ECO:0000256" key="2">
    <source>
        <dbReference type="ARBA" id="ARBA00020953"/>
    </source>
</evidence>
<feature type="domain" description="EngA-type G" evidence="11">
    <location>
        <begin position="6"/>
        <end position="181"/>
    </location>
</feature>
<dbReference type="InterPro" id="IPR005225">
    <property type="entry name" value="Small_GTP-bd"/>
</dbReference>
<accession>A0A212J4G2</accession>
<dbReference type="GO" id="GO:0043022">
    <property type="term" value="F:ribosome binding"/>
    <property type="evidence" value="ECO:0007669"/>
    <property type="project" value="TreeGrafter"/>
</dbReference>
<dbReference type="PIRSF" id="PIRSF006485">
    <property type="entry name" value="GTP-binding_EngA"/>
    <property type="match status" value="1"/>
</dbReference>
<dbReference type="AlphaFoldDB" id="A0A212J4G2"/>
<comment type="similarity">
    <text evidence="1 8 9 10">Belongs to the TRAFAC class TrmE-Era-EngA-EngB-Septin-like GTPase superfamily. EngA (Der) GTPase family.</text>
</comment>
<dbReference type="PROSITE" id="PS51712">
    <property type="entry name" value="G_ENGA"/>
    <property type="match status" value="2"/>
</dbReference>
<dbReference type="PANTHER" id="PTHR43834">
    <property type="entry name" value="GTPASE DER"/>
    <property type="match status" value="1"/>
</dbReference>
<evidence type="ECO:0000256" key="1">
    <source>
        <dbReference type="ARBA" id="ARBA00008279"/>
    </source>
</evidence>
<organism evidence="12">
    <name type="scientific">uncultured Desulfovibrio sp</name>
    <dbReference type="NCBI Taxonomy" id="167968"/>
    <lineage>
        <taxon>Bacteria</taxon>
        <taxon>Pseudomonadati</taxon>
        <taxon>Thermodesulfobacteriota</taxon>
        <taxon>Desulfovibrionia</taxon>
        <taxon>Desulfovibrionales</taxon>
        <taxon>Desulfovibrionaceae</taxon>
        <taxon>Desulfovibrio</taxon>
        <taxon>environmental samples</taxon>
    </lineage>
</organism>
<reference evidence="12" key="1">
    <citation type="submission" date="2016-04" db="EMBL/GenBank/DDBJ databases">
        <authorList>
            <person name="Evans L.H."/>
            <person name="Alamgir A."/>
            <person name="Owens N."/>
            <person name="Weber N.D."/>
            <person name="Virtaneva K."/>
            <person name="Barbian K."/>
            <person name="Babar A."/>
            <person name="Rosenke K."/>
        </authorList>
    </citation>
    <scope>NUCLEOTIDE SEQUENCE</scope>
    <source>
        <strain evidence="12">92-2</strain>
    </source>
</reference>
<dbReference type="GO" id="GO:0042254">
    <property type="term" value="P:ribosome biogenesis"/>
    <property type="evidence" value="ECO:0007669"/>
    <property type="project" value="UniProtKB-KW"/>
</dbReference>
<evidence type="ECO:0000256" key="6">
    <source>
        <dbReference type="ARBA" id="ARBA00023134"/>
    </source>
</evidence>
<dbReference type="PANTHER" id="PTHR43834:SF6">
    <property type="entry name" value="GTPASE DER"/>
    <property type="match status" value="1"/>
</dbReference>
<dbReference type="InterPro" id="IPR027417">
    <property type="entry name" value="P-loop_NTPase"/>
</dbReference>
<dbReference type="Gene3D" id="3.40.50.300">
    <property type="entry name" value="P-loop containing nucleotide triphosphate hydrolases"/>
    <property type="match status" value="2"/>
</dbReference>
<evidence type="ECO:0000256" key="10">
    <source>
        <dbReference type="RuleBase" id="RU004481"/>
    </source>
</evidence>
<dbReference type="HAMAP" id="MF_00195">
    <property type="entry name" value="GTPase_Der"/>
    <property type="match status" value="1"/>
</dbReference>